<dbReference type="PRINTS" id="PR00032">
    <property type="entry name" value="HTHARAC"/>
</dbReference>
<feature type="domain" description="HTH araC/xylS-type" evidence="4">
    <location>
        <begin position="214"/>
        <end position="312"/>
    </location>
</feature>
<keyword evidence="6" id="KW-1185">Reference proteome</keyword>
<dbReference type="Pfam" id="PF12833">
    <property type="entry name" value="HTH_18"/>
    <property type="match status" value="1"/>
</dbReference>
<dbReference type="InterPro" id="IPR003313">
    <property type="entry name" value="AraC-bd"/>
</dbReference>
<sequence length="326" mass="37819">MENPMQAAQESAQPSLSSDVTLYRGELEIGTLLPFKVYRWTRAGGSSRDHAHDYFQIWYVVKGSFQHTIDRKTYQMMKGNLFVIPPYAVHRVDLIPDQDMEIIGCEFLPHFINEHFQRPNEGTDRFDYSYLEQFMVSEDELIPKVTLLGEADAEVTRLLSEMLAEFQQGEHYYELVLKANLLKLLSIIIRQMAKQRGGGSEEEDRMEKFRGLMMGALNYIHEHYPEELRLEGLCRQFNLSKSYFCALFKRYTGKTFNDYLIDLRIRKAAEMLLNTDSTITEIGYGVGFNDIAYFSRIFKRHTGVSPSQFKRNALSVHAHSTTQTKS</sequence>
<name>A0ABR9AXV9_9BACL</name>
<dbReference type="InterPro" id="IPR018062">
    <property type="entry name" value="HTH_AraC-typ_CS"/>
</dbReference>
<dbReference type="InterPro" id="IPR009057">
    <property type="entry name" value="Homeodomain-like_sf"/>
</dbReference>
<evidence type="ECO:0000256" key="1">
    <source>
        <dbReference type="ARBA" id="ARBA00023015"/>
    </source>
</evidence>
<dbReference type="PANTHER" id="PTHR43280:SF28">
    <property type="entry name" value="HTH-TYPE TRANSCRIPTIONAL ACTIVATOR RHAS"/>
    <property type="match status" value="1"/>
</dbReference>
<evidence type="ECO:0000259" key="4">
    <source>
        <dbReference type="PROSITE" id="PS01124"/>
    </source>
</evidence>
<comment type="caution">
    <text evidence="5">The sequence shown here is derived from an EMBL/GenBank/DDBJ whole genome shotgun (WGS) entry which is preliminary data.</text>
</comment>
<dbReference type="PANTHER" id="PTHR43280">
    <property type="entry name" value="ARAC-FAMILY TRANSCRIPTIONAL REGULATOR"/>
    <property type="match status" value="1"/>
</dbReference>
<dbReference type="InterPro" id="IPR037923">
    <property type="entry name" value="HTH-like"/>
</dbReference>
<dbReference type="InterPro" id="IPR018060">
    <property type="entry name" value="HTH_AraC"/>
</dbReference>
<dbReference type="PROSITE" id="PS00041">
    <property type="entry name" value="HTH_ARAC_FAMILY_1"/>
    <property type="match status" value="1"/>
</dbReference>
<proteinExistence type="predicted"/>
<keyword evidence="2" id="KW-0238">DNA-binding</keyword>
<accession>A0ABR9AXV9</accession>
<dbReference type="PROSITE" id="PS01124">
    <property type="entry name" value="HTH_ARAC_FAMILY_2"/>
    <property type="match status" value="1"/>
</dbReference>
<dbReference type="RefSeq" id="WP_192025209.1">
    <property type="nucleotide sequence ID" value="NZ_JACYTN010000006.1"/>
</dbReference>
<dbReference type="InterPro" id="IPR014710">
    <property type="entry name" value="RmlC-like_jellyroll"/>
</dbReference>
<dbReference type="Proteomes" id="UP000634529">
    <property type="component" value="Unassembled WGS sequence"/>
</dbReference>
<evidence type="ECO:0000256" key="2">
    <source>
        <dbReference type="ARBA" id="ARBA00023125"/>
    </source>
</evidence>
<evidence type="ECO:0000313" key="6">
    <source>
        <dbReference type="Proteomes" id="UP000634529"/>
    </source>
</evidence>
<reference evidence="5 6" key="1">
    <citation type="submission" date="2020-09" db="EMBL/GenBank/DDBJ databases">
        <title>Paenibacillus sp. CAU 1523 isolated from sand of Haeundae Beach.</title>
        <authorList>
            <person name="Kim W."/>
        </authorList>
    </citation>
    <scope>NUCLEOTIDE SEQUENCE [LARGE SCALE GENOMIC DNA]</scope>
    <source>
        <strain evidence="5 6">CAU 1523</strain>
    </source>
</reference>
<dbReference type="EMBL" id="JACYTN010000006">
    <property type="protein sequence ID" value="MBD8498852.1"/>
    <property type="molecule type" value="Genomic_DNA"/>
</dbReference>
<gene>
    <name evidence="5" type="ORF">IFO66_11120</name>
</gene>
<keyword evidence="3" id="KW-0804">Transcription</keyword>
<dbReference type="InterPro" id="IPR020449">
    <property type="entry name" value="Tscrpt_reg_AraC-type_HTH"/>
</dbReference>
<dbReference type="Gene3D" id="1.10.10.60">
    <property type="entry name" value="Homeodomain-like"/>
    <property type="match status" value="2"/>
</dbReference>
<dbReference type="SUPFAM" id="SSF51215">
    <property type="entry name" value="Regulatory protein AraC"/>
    <property type="match status" value="1"/>
</dbReference>
<dbReference type="SUPFAM" id="SSF46689">
    <property type="entry name" value="Homeodomain-like"/>
    <property type="match status" value="2"/>
</dbReference>
<dbReference type="Gene3D" id="2.60.120.10">
    <property type="entry name" value="Jelly Rolls"/>
    <property type="match status" value="1"/>
</dbReference>
<dbReference type="SMART" id="SM00342">
    <property type="entry name" value="HTH_ARAC"/>
    <property type="match status" value="1"/>
</dbReference>
<organism evidence="5 6">
    <name type="scientific">Paenibacillus arenosi</name>
    <dbReference type="NCBI Taxonomy" id="2774142"/>
    <lineage>
        <taxon>Bacteria</taxon>
        <taxon>Bacillati</taxon>
        <taxon>Bacillota</taxon>
        <taxon>Bacilli</taxon>
        <taxon>Bacillales</taxon>
        <taxon>Paenibacillaceae</taxon>
        <taxon>Paenibacillus</taxon>
    </lineage>
</organism>
<protein>
    <submittedName>
        <fullName evidence="5">Helix-turn-helix transcriptional regulator</fullName>
    </submittedName>
</protein>
<evidence type="ECO:0000256" key="3">
    <source>
        <dbReference type="ARBA" id="ARBA00023163"/>
    </source>
</evidence>
<dbReference type="Pfam" id="PF02311">
    <property type="entry name" value="AraC_binding"/>
    <property type="match status" value="1"/>
</dbReference>
<keyword evidence="1" id="KW-0805">Transcription regulation</keyword>
<evidence type="ECO:0000313" key="5">
    <source>
        <dbReference type="EMBL" id="MBD8498852.1"/>
    </source>
</evidence>